<feature type="transmembrane region" description="Helical" evidence="7">
    <location>
        <begin position="178"/>
        <end position="197"/>
    </location>
</feature>
<dbReference type="EnsemblMetazoa" id="G26956.3">
    <property type="protein sequence ID" value="G26956.3:cds"/>
    <property type="gene ID" value="G26956"/>
</dbReference>
<keyword evidence="10" id="KW-1185">Reference proteome</keyword>
<evidence type="ECO:0000256" key="4">
    <source>
        <dbReference type="ARBA" id="ARBA00022989"/>
    </source>
</evidence>
<dbReference type="InterPro" id="IPR032816">
    <property type="entry name" value="VTT_dom"/>
</dbReference>
<feature type="domain" description="VTT" evidence="8">
    <location>
        <begin position="81"/>
        <end position="201"/>
    </location>
</feature>
<evidence type="ECO:0000313" key="10">
    <source>
        <dbReference type="Proteomes" id="UP000005408"/>
    </source>
</evidence>
<feature type="transmembrane region" description="Helical" evidence="7">
    <location>
        <begin position="62"/>
        <end position="81"/>
    </location>
</feature>
<dbReference type="InterPro" id="IPR045014">
    <property type="entry name" value="TM41A/B"/>
</dbReference>
<keyword evidence="4 7" id="KW-1133">Transmembrane helix</keyword>
<dbReference type="PANTHER" id="PTHR43220">
    <property type="match status" value="1"/>
</dbReference>
<dbReference type="GO" id="GO:0016020">
    <property type="term" value="C:membrane"/>
    <property type="evidence" value="ECO:0007669"/>
    <property type="project" value="UniProtKB-SubCell"/>
</dbReference>
<comment type="subcellular location">
    <subcellularLocation>
        <location evidence="1">Membrane</location>
        <topology evidence="1">Multi-pass membrane protein</topology>
    </subcellularLocation>
</comment>
<dbReference type="EnsemblMetazoa" id="G26956.4">
    <property type="protein sequence ID" value="G26956.4:cds"/>
    <property type="gene ID" value="G26956"/>
</dbReference>
<keyword evidence="5 7" id="KW-0472">Membrane</keyword>
<feature type="transmembrane region" description="Helical" evidence="7">
    <location>
        <begin position="218"/>
        <end position="235"/>
    </location>
</feature>
<feature type="transmembrane region" description="Helical" evidence="7">
    <location>
        <begin position="6"/>
        <end position="25"/>
    </location>
</feature>
<accession>A0A8W8L7N4</accession>
<dbReference type="EnsemblMetazoa" id="G26956.1">
    <property type="protein sequence ID" value="G26956.1:cds"/>
    <property type="gene ID" value="G26956"/>
</dbReference>
<protein>
    <recommendedName>
        <fullName evidence="8">VTT domain-containing protein</fullName>
    </recommendedName>
</protein>
<dbReference type="Pfam" id="PF09335">
    <property type="entry name" value="VTT_dom"/>
    <property type="match status" value="1"/>
</dbReference>
<dbReference type="OrthoDB" id="3364966at2759"/>
<evidence type="ECO:0000256" key="6">
    <source>
        <dbReference type="ARBA" id="ARBA00025797"/>
    </source>
</evidence>
<reference evidence="9" key="1">
    <citation type="submission" date="2022-08" db="UniProtKB">
        <authorList>
            <consortium name="EnsemblMetazoa"/>
        </authorList>
    </citation>
    <scope>IDENTIFICATION</scope>
    <source>
        <strain evidence="9">05x7-T-G4-1.051#20</strain>
    </source>
</reference>
<evidence type="ECO:0000256" key="7">
    <source>
        <dbReference type="SAM" id="Phobius"/>
    </source>
</evidence>
<organism evidence="9 10">
    <name type="scientific">Magallana gigas</name>
    <name type="common">Pacific oyster</name>
    <name type="synonym">Crassostrea gigas</name>
    <dbReference type="NCBI Taxonomy" id="29159"/>
    <lineage>
        <taxon>Eukaryota</taxon>
        <taxon>Metazoa</taxon>
        <taxon>Spiralia</taxon>
        <taxon>Lophotrochozoa</taxon>
        <taxon>Mollusca</taxon>
        <taxon>Bivalvia</taxon>
        <taxon>Autobranchia</taxon>
        <taxon>Pteriomorphia</taxon>
        <taxon>Ostreida</taxon>
        <taxon>Ostreoidea</taxon>
        <taxon>Ostreidae</taxon>
        <taxon>Magallana</taxon>
    </lineage>
</organism>
<evidence type="ECO:0000256" key="5">
    <source>
        <dbReference type="ARBA" id="ARBA00023136"/>
    </source>
</evidence>
<evidence type="ECO:0000256" key="2">
    <source>
        <dbReference type="ARBA" id="ARBA00022692"/>
    </source>
</evidence>
<evidence type="ECO:0000313" key="9">
    <source>
        <dbReference type="EnsemblMetazoa" id="G26956.4:cds"/>
    </source>
</evidence>
<evidence type="ECO:0000256" key="1">
    <source>
        <dbReference type="ARBA" id="ARBA00004141"/>
    </source>
</evidence>
<evidence type="ECO:0000256" key="3">
    <source>
        <dbReference type="ARBA" id="ARBA00022729"/>
    </source>
</evidence>
<dbReference type="Proteomes" id="UP000005408">
    <property type="component" value="Unassembled WGS sequence"/>
</dbReference>
<comment type="similarity">
    <text evidence="6">Belongs to the TMEM41 family.</text>
</comment>
<keyword evidence="2 7" id="KW-0812">Transmembrane</keyword>
<dbReference type="AlphaFoldDB" id="A0A8W8L7N4"/>
<proteinExistence type="inferred from homology"/>
<dbReference type="EnsemblMetazoa" id="G26956.2">
    <property type="protein sequence ID" value="G26956.2:cds"/>
    <property type="gene ID" value="G26956"/>
</dbReference>
<sequence>MEPIIWIPVILAGMSTWLYVLSTNIPELAANSTLKGELKFPTSLEDIKSVSDLLMMYKDEHFLYVLVLFCSAYIYKQTFAIPGSVFMNLLAGALFGVWKSFPLVCFLTATGATCCYNLSKYFGKQYVIHYFPEKVKFMQEKVENNYDSLFFFLLFLRFFPMSPNWFLNASSPILNIPVHMFFFSVFIGLMPYNFICVQTGSMLSQISSMEDVFTSGTLLKLAAIALVALVPSLIMKKLKNNKLKAV</sequence>
<dbReference type="OMA" id="DNRDCLF"/>
<name>A0A8W8L7N4_MAGGI</name>
<keyword evidence="3" id="KW-0732">Signal</keyword>
<evidence type="ECO:0000259" key="8">
    <source>
        <dbReference type="Pfam" id="PF09335"/>
    </source>
</evidence>
<dbReference type="PANTHER" id="PTHR43220:SF21">
    <property type="entry name" value="TRANSMEMBRANE PROTEIN 41A"/>
    <property type="match status" value="1"/>
</dbReference>
<feature type="transmembrane region" description="Helical" evidence="7">
    <location>
        <begin position="101"/>
        <end position="119"/>
    </location>
</feature>